<comment type="similarity">
    <text evidence="2">Belongs to the crooked-neck family.</text>
</comment>
<keyword evidence="4" id="KW-0677">Repeat</keyword>
<dbReference type="STRING" id="478820.A0A196SPW7"/>
<dbReference type="GO" id="GO:0071014">
    <property type="term" value="C:post-mRNA release spliceosomal complex"/>
    <property type="evidence" value="ECO:0007669"/>
    <property type="project" value="TreeGrafter"/>
</dbReference>
<evidence type="ECO:0000256" key="1">
    <source>
        <dbReference type="ARBA" id="ARBA00004123"/>
    </source>
</evidence>
<dbReference type="PANTHER" id="PTHR11246">
    <property type="entry name" value="PRE-MRNA SPLICING FACTOR"/>
    <property type="match status" value="1"/>
</dbReference>
<name>A0A196SPW7_BLAHN</name>
<dbReference type="PANTHER" id="PTHR11246:SF3">
    <property type="entry name" value="CROOKED NECK-LIKE PROTEIN 1"/>
    <property type="match status" value="1"/>
</dbReference>
<evidence type="ECO:0000256" key="7">
    <source>
        <dbReference type="SAM" id="Coils"/>
    </source>
</evidence>
<dbReference type="Pfam" id="PF23231">
    <property type="entry name" value="HAT_Syf1_CNRKL1_C"/>
    <property type="match status" value="2"/>
</dbReference>
<comment type="caution">
    <text evidence="10">The sequence shown here is derived from an EMBL/GenBank/DDBJ whole genome shotgun (WGS) entry which is preliminary data.</text>
</comment>
<dbReference type="AlphaFoldDB" id="A0A196SPW7"/>
<accession>A0A196SPW7</accession>
<keyword evidence="7" id="KW-0175">Coiled coil</keyword>
<dbReference type="GO" id="GO:0071007">
    <property type="term" value="C:U2-type catalytic step 2 spliceosome"/>
    <property type="evidence" value="ECO:0007669"/>
    <property type="project" value="TreeGrafter"/>
</dbReference>
<feature type="region of interest" description="Disordered" evidence="8">
    <location>
        <begin position="650"/>
        <end position="674"/>
    </location>
</feature>
<evidence type="ECO:0000256" key="6">
    <source>
        <dbReference type="ARBA" id="ARBA00023242"/>
    </source>
</evidence>
<dbReference type="InterPro" id="IPR055430">
    <property type="entry name" value="HAT_Syf1_CNRKL1_C"/>
</dbReference>
<protein>
    <submittedName>
        <fullName evidence="10">Crooked neck-like protein</fullName>
    </submittedName>
</protein>
<feature type="domain" description="Pre-mRNA-splicing factor Syf1/CRNKL1-like C-terminal HAT-repeats" evidence="9">
    <location>
        <begin position="77"/>
        <end position="304"/>
    </location>
</feature>
<dbReference type="GO" id="GO:0000974">
    <property type="term" value="C:Prp19 complex"/>
    <property type="evidence" value="ECO:0007669"/>
    <property type="project" value="TreeGrafter"/>
</dbReference>
<comment type="subcellular location">
    <subcellularLocation>
        <location evidence="1">Nucleus</location>
    </subcellularLocation>
</comment>
<dbReference type="GO" id="GO:0000245">
    <property type="term" value="P:spliceosomal complex assembly"/>
    <property type="evidence" value="ECO:0007669"/>
    <property type="project" value="TreeGrafter"/>
</dbReference>
<dbReference type="SMART" id="SM00386">
    <property type="entry name" value="HAT"/>
    <property type="match status" value="15"/>
</dbReference>
<evidence type="ECO:0000256" key="3">
    <source>
        <dbReference type="ARBA" id="ARBA00022664"/>
    </source>
</evidence>
<dbReference type="Proteomes" id="UP000078348">
    <property type="component" value="Unassembled WGS sequence"/>
</dbReference>
<dbReference type="InterPro" id="IPR003107">
    <property type="entry name" value="HAT"/>
</dbReference>
<dbReference type="OrthoDB" id="541719at2759"/>
<dbReference type="InterPro" id="IPR045075">
    <property type="entry name" value="Syf1-like"/>
</dbReference>
<feature type="compositionally biased region" description="Basic and acidic residues" evidence="8">
    <location>
        <begin position="658"/>
        <end position="674"/>
    </location>
</feature>
<evidence type="ECO:0000313" key="10">
    <source>
        <dbReference type="EMBL" id="OAO18202.1"/>
    </source>
</evidence>
<organism evidence="10 11">
    <name type="scientific">Blastocystis sp. subtype 1 (strain ATCC 50177 / NandII)</name>
    <dbReference type="NCBI Taxonomy" id="478820"/>
    <lineage>
        <taxon>Eukaryota</taxon>
        <taxon>Sar</taxon>
        <taxon>Stramenopiles</taxon>
        <taxon>Bigyra</taxon>
        <taxon>Opalozoa</taxon>
        <taxon>Opalinata</taxon>
        <taxon>Blastocystidae</taxon>
        <taxon>Blastocystis</taxon>
    </lineage>
</organism>
<dbReference type="Gene3D" id="1.25.40.10">
    <property type="entry name" value="Tetratricopeptide repeat domain"/>
    <property type="match status" value="2"/>
</dbReference>
<dbReference type="InterPro" id="IPR011990">
    <property type="entry name" value="TPR-like_helical_dom_sf"/>
</dbReference>
<dbReference type="FunFam" id="1.25.40.10:FF:000072">
    <property type="entry name" value="Crooked neck-like protein 1"/>
    <property type="match status" value="1"/>
</dbReference>
<dbReference type="FunFam" id="1.25.40.10:FF:000075">
    <property type="entry name" value="Crooked neck pre-mRNA-splicing factor 1"/>
    <property type="match status" value="1"/>
</dbReference>
<evidence type="ECO:0000313" key="11">
    <source>
        <dbReference type="Proteomes" id="UP000078348"/>
    </source>
</evidence>
<keyword evidence="6" id="KW-0539">Nucleus</keyword>
<keyword evidence="3" id="KW-0507">mRNA processing</keyword>
<sequence length="674" mass="80712">MSGRGSNTVKNRDPAPVQLTAEQLLRDANERHEGERKTAVQKIQSSEELAEFRFLKRRGFEEGIRNQKQHIGNYIKYAKWEEQQGEFERARNIFERALDVDQTATPIWLKYAEFEIRNKYINRARNVYDRAVTILPRVDQLWYKYAYLQEMTGDIIATRTVFERWMQCFPNEQAWLTYIKFEQRCGKFDNARNLYERMLEQIPEESSYIKYAKWEECQGNPVSCRAIFERSLTELSLENIDEDLILEFARFEIRCHEIERARVIFKYGLDKLTSSKEALRNEYTLFEKQYGSTENIEDVIISKRKEQYEAILKESPFNYDVWFDYLKMLEQEGKVDEVIKVYERAITNVPPSKEKRFWRRYIYFWIYYAVYLELDVDEIEKARDVYKRCIQCIPNKSFTFGKIWILYAKFEIRHNNLDKARKILGQSIGMCPKPSVFNYYIDLEFRLMNLDRCRALYQKFLECFPSRCEVWVKYAEFEEYLEENARASAIFEMAINQEALDTPELVWKKYIDHEMNLGNREKVEELYERLLQLAQHSKVFISYAQYESTISMDKAREILERGITRFKETGESEMRHQLLQALKGLEESIEDNQERIEKVNARQATKVKKVRHNEETGIDEDYVDYVFPEDEANSIQMKLLENAMKWKSLRSGSTVPAESKRPRIEKIDLDKEVE</sequence>
<evidence type="ECO:0000259" key="9">
    <source>
        <dbReference type="Pfam" id="PF23231"/>
    </source>
</evidence>
<evidence type="ECO:0000256" key="5">
    <source>
        <dbReference type="ARBA" id="ARBA00023187"/>
    </source>
</evidence>
<evidence type="ECO:0000256" key="4">
    <source>
        <dbReference type="ARBA" id="ARBA00022737"/>
    </source>
</evidence>
<dbReference type="GO" id="GO:0071011">
    <property type="term" value="C:precatalytic spliceosome"/>
    <property type="evidence" value="ECO:0007669"/>
    <property type="project" value="TreeGrafter"/>
</dbReference>
<evidence type="ECO:0000256" key="8">
    <source>
        <dbReference type="SAM" id="MobiDB-lite"/>
    </source>
</evidence>
<feature type="coiled-coil region" evidence="7">
    <location>
        <begin position="575"/>
        <end position="602"/>
    </location>
</feature>
<gene>
    <name evidence="10" type="ORF">AV274_0045</name>
</gene>
<evidence type="ECO:0000256" key="2">
    <source>
        <dbReference type="ARBA" id="ARBA00008644"/>
    </source>
</evidence>
<keyword evidence="11" id="KW-1185">Reference proteome</keyword>
<keyword evidence="5" id="KW-0508">mRNA splicing</keyword>
<dbReference type="EMBL" id="LXWW01000002">
    <property type="protein sequence ID" value="OAO18202.1"/>
    <property type="molecule type" value="Genomic_DNA"/>
</dbReference>
<reference evidence="10 11" key="1">
    <citation type="submission" date="2016-05" db="EMBL/GenBank/DDBJ databases">
        <title>Nuclear genome of Blastocystis sp. subtype 1 NandII.</title>
        <authorList>
            <person name="Gentekaki E."/>
            <person name="Curtis B."/>
            <person name="Stairs C."/>
            <person name="Eme L."/>
            <person name="Herman E."/>
            <person name="Klimes V."/>
            <person name="Arias M.C."/>
            <person name="Elias M."/>
            <person name="Hilliou F."/>
            <person name="Klute M."/>
            <person name="Malik S.-B."/>
            <person name="Pightling A."/>
            <person name="Rachubinski R."/>
            <person name="Salas D."/>
            <person name="Schlacht A."/>
            <person name="Suga H."/>
            <person name="Archibald J."/>
            <person name="Ball S.G."/>
            <person name="Clark G."/>
            <person name="Dacks J."/>
            <person name="Van Der Giezen M."/>
            <person name="Tsaousis A."/>
            <person name="Roger A."/>
        </authorList>
    </citation>
    <scope>NUCLEOTIDE SEQUENCE [LARGE SCALE GENOMIC DNA]</scope>
    <source>
        <strain evidence="11">ATCC 50177 / NandII</strain>
    </source>
</reference>
<proteinExistence type="inferred from homology"/>
<feature type="domain" description="Pre-mRNA-splicing factor Syf1/CRNKL1-like C-terminal HAT-repeats" evidence="9">
    <location>
        <begin position="305"/>
        <end position="525"/>
    </location>
</feature>
<dbReference type="SUPFAM" id="SSF48452">
    <property type="entry name" value="TPR-like"/>
    <property type="match status" value="1"/>
</dbReference>